<dbReference type="Pfam" id="PF25597">
    <property type="entry name" value="SH3_retrovirus"/>
    <property type="match status" value="1"/>
</dbReference>
<dbReference type="InterPro" id="IPR057670">
    <property type="entry name" value="SH3_retrovirus"/>
</dbReference>
<accession>A0A5A7VJD4</accession>
<evidence type="ECO:0000313" key="3">
    <source>
        <dbReference type="Proteomes" id="UP000321393"/>
    </source>
</evidence>
<dbReference type="EMBL" id="SSTE01001308">
    <property type="protein sequence ID" value="KAA0065569.1"/>
    <property type="molecule type" value="Genomic_DNA"/>
</dbReference>
<gene>
    <name evidence="2" type="ORF">E6C27_scaffold90G00070</name>
</gene>
<sequence>MVSEWDIEETLDNQTLDGTLTKGTAVDISAIVAIAVDAQISAAMDEWFRRLQNPPASLLAKMQPFANQEPSAAQIPHAPTRLAANLSGCLEVGNPARLTFEIAAIEATLGDPSYNRLTSPVYYENLVTSLLALSQSIKMILEGHHKFGFLTGEIPRSTSRDSQEQYWKEKLSGNEPGIAYNTPELRRLTRYMFYLQVAIVFLEEDRTNAMSSLSNPGIDFAAFSVRSPSHDSEKHNGKPILVCEHCKKQWHTKEQCWKLHGCPPRGKKCPSNDKQNTGRVYMSEFASPSQLRGDPSPTTLGAMPSQDQLYTSMCLKFSIIHGFELGDSSHQPNVFPYPTPPNPLSYVHSHDPNQTKFTPRAQACVFDGYSMHQQGYKWESVSEESNYVVPLESTYFTLVTLPDQNSHTVILPTNQVPRKTYYRRTLRKKVRFTVVQLVVVQDSEPLRDQGNINNYDPSLDLPIALRKGISTQESYLALESPGWKTTVMEEMRTLEKKKT</sequence>
<name>A0A5A7VJD4_CUCMM</name>
<comment type="caution">
    <text evidence="2">The sequence shown here is derived from an EMBL/GenBank/DDBJ whole genome shotgun (WGS) entry which is preliminary data.</text>
</comment>
<dbReference type="AlphaFoldDB" id="A0A5A7VJD4"/>
<evidence type="ECO:0000259" key="1">
    <source>
        <dbReference type="Pfam" id="PF25597"/>
    </source>
</evidence>
<feature type="domain" description="Retroviral polymerase SH3-like" evidence="1">
    <location>
        <begin position="345"/>
        <end position="377"/>
    </location>
</feature>
<evidence type="ECO:0000313" key="2">
    <source>
        <dbReference type="EMBL" id="KAA0065569.1"/>
    </source>
</evidence>
<protein>
    <submittedName>
        <fullName evidence="2">RNA polymerase II C-terminal domain phosphatase-like 1</fullName>
    </submittedName>
</protein>
<dbReference type="Proteomes" id="UP000321393">
    <property type="component" value="Unassembled WGS sequence"/>
</dbReference>
<reference evidence="2 3" key="1">
    <citation type="submission" date="2019-08" db="EMBL/GenBank/DDBJ databases">
        <title>Draft genome sequences of two oriental melons (Cucumis melo L. var makuwa).</title>
        <authorList>
            <person name="Kwon S.-Y."/>
        </authorList>
    </citation>
    <scope>NUCLEOTIDE SEQUENCE [LARGE SCALE GENOMIC DNA]</scope>
    <source>
        <strain evidence="3">cv. SW 3</strain>
        <tissue evidence="2">Leaf</tissue>
    </source>
</reference>
<proteinExistence type="predicted"/>
<organism evidence="2 3">
    <name type="scientific">Cucumis melo var. makuwa</name>
    <name type="common">Oriental melon</name>
    <dbReference type="NCBI Taxonomy" id="1194695"/>
    <lineage>
        <taxon>Eukaryota</taxon>
        <taxon>Viridiplantae</taxon>
        <taxon>Streptophyta</taxon>
        <taxon>Embryophyta</taxon>
        <taxon>Tracheophyta</taxon>
        <taxon>Spermatophyta</taxon>
        <taxon>Magnoliopsida</taxon>
        <taxon>eudicotyledons</taxon>
        <taxon>Gunneridae</taxon>
        <taxon>Pentapetalae</taxon>
        <taxon>rosids</taxon>
        <taxon>fabids</taxon>
        <taxon>Cucurbitales</taxon>
        <taxon>Cucurbitaceae</taxon>
        <taxon>Benincaseae</taxon>
        <taxon>Cucumis</taxon>
    </lineage>
</organism>